<name>A0ABY3ESY9_9BURK</name>
<evidence type="ECO:0000256" key="2">
    <source>
        <dbReference type="PROSITE-ProRule" id="PRU00169"/>
    </source>
</evidence>
<reference evidence="4 5" key="1">
    <citation type="submission" date="2019-05" db="EMBL/GenBank/DDBJ databases">
        <title>Whole genome sequence analysis of Cupriavidus campinensis S14E4C strain.</title>
        <authorList>
            <person name="Abbaszade G."/>
            <person name="Szabo A."/>
            <person name="Toumi M."/>
            <person name="Toth E."/>
        </authorList>
    </citation>
    <scope>NUCLEOTIDE SEQUENCE [LARGE SCALE GENOMIC DNA]</scope>
    <source>
        <strain evidence="4 5">S14E4C</strain>
    </source>
</reference>
<evidence type="ECO:0000313" key="5">
    <source>
        <dbReference type="Proteomes" id="UP000318943"/>
    </source>
</evidence>
<accession>A0ABY3ESY9</accession>
<dbReference type="SMART" id="SM00448">
    <property type="entry name" value="REC"/>
    <property type="match status" value="1"/>
</dbReference>
<proteinExistence type="predicted"/>
<dbReference type="PANTHER" id="PTHR44591">
    <property type="entry name" value="STRESS RESPONSE REGULATOR PROTEIN 1"/>
    <property type="match status" value="1"/>
</dbReference>
<keyword evidence="5" id="KW-1185">Reference proteome</keyword>
<sequence length="152" mass="16174">MLCASDGSPKWPRHRSGLLKESRVTATPVIAIVDDDASVRHALGRLVRSFDLAVVLYASGEELLQSATLDTVSCLVTDIQMPVMNGFALCEALRARGLHMPVIFMTAFAQPGHEARAMAAGAACFLRKPFLDTAIIACIERALAPAPADPGT</sequence>
<feature type="modified residue" description="4-aspartylphosphate" evidence="2">
    <location>
        <position position="78"/>
    </location>
</feature>
<feature type="domain" description="Response regulatory" evidence="3">
    <location>
        <begin position="29"/>
        <end position="143"/>
    </location>
</feature>
<dbReference type="InterPro" id="IPR050595">
    <property type="entry name" value="Bact_response_regulator"/>
</dbReference>
<dbReference type="InterPro" id="IPR001789">
    <property type="entry name" value="Sig_transdc_resp-reg_receiver"/>
</dbReference>
<dbReference type="PROSITE" id="PS50110">
    <property type="entry name" value="RESPONSE_REGULATORY"/>
    <property type="match status" value="1"/>
</dbReference>
<dbReference type="Proteomes" id="UP000318943">
    <property type="component" value="Unassembled WGS sequence"/>
</dbReference>
<dbReference type="Gene3D" id="3.40.50.2300">
    <property type="match status" value="1"/>
</dbReference>
<protein>
    <submittedName>
        <fullName evidence="4">Response regulator</fullName>
    </submittedName>
</protein>
<dbReference type="EMBL" id="VCIZ01000002">
    <property type="protein sequence ID" value="TSP13827.1"/>
    <property type="molecule type" value="Genomic_DNA"/>
</dbReference>
<keyword evidence="1 2" id="KW-0597">Phosphoprotein</keyword>
<evidence type="ECO:0000259" key="3">
    <source>
        <dbReference type="PROSITE" id="PS50110"/>
    </source>
</evidence>
<evidence type="ECO:0000256" key="1">
    <source>
        <dbReference type="ARBA" id="ARBA00022553"/>
    </source>
</evidence>
<dbReference type="Pfam" id="PF00072">
    <property type="entry name" value="Response_reg"/>
    <property type="match status" value="1"/>
</dbReference>
<evidence type="ECO:0000313" key="4">
    <source>
        <dbReference type="EMBL" id="TSP13827.1"/>
    </source>
</evidence>
<dbReference type="PANTHER" id="PTHR44591:SF25">
    <property type="entry name" value="CHEMOTAXIS TWO-COMPONENT RESPONSE REGULATOR"/>
    <property type="match status" value="1"/>
</dbReference>
<dbReference type="SUPFAM" id="SSF52172">
    <property type="entry name" value="CheY-like"/>
    <property type="match status" value="1"/>
</dbReference>
<dbReference type="InterPro" id="IPR011006">
    <property type="entry name" value="CheY-like_superfamily"/>
</dbReference>
<gene>
    <name evidence="4" type="ORF">FGG12_04915</name>
</gene>
<comment type="caution">
    <text evidence="4">The sequence shown here is derived from an EMBL/GenBank/DDBJ whole genome shotgun (WGS) entry which is preliminary data.</text>
</comment>
<organism evidence="4 5">
    <name type="scientific">Cupriavidus campinensis</name>
    <dbReference type="NCBI Taxonomy" id="151783"/>
    <lineage>
        <taxon>Bacteria</taxon>
        <taxon>Pseudomonadati</taxon>
        <taxon>Pseudomonadota</taxon>
        <taxon>Betaproteobacteria</taxon>
        <taxon>Burkholderiales</taxon>
        <taxon>Burkholderiaceae</taxon>
        <taxon>Cupriavidus</taxon>
    </lineage>
</organism>